<dbReference type="Proteomes" id="UP000018719">
    <property type="component" value="Unassembled WGS sequence"/>
</dbReference>
<protein>
    <submittedName>
        <fullName evidence="1">Uncharacterized protein</fullName>
    </submittedName>
</protein>
<dbReference type="AlphaFoldDB" id="V6H7W9"/>
<comment type="caution">
    <text evidence="1">The sequence shown here is derived from an EMBL/GenBank/DDBJ whole genome shotgun (WGS) entry which is preliminary data.</text>
</comment>
<sequence>MFRASGLILARGKAKFYPHPQWHTEVRSLGFFRQKFERRKEFSRFRVSEFRSKATISFKL</sequence>
<accession>V6H7W9</accession>
<evidence type="ECO:0000313" key="1">
    <source>
        <dbReference type="EMBL" id="EQA34851.1"/>
    </source>
</evidence>
<dbReference type="STRING" id="1049790.LEP1GSC047_1265"/>
<evidence type="ECO:0000313" key="2">
    <source>
        <dbReference type="Proteomes" id="UP000018719"/>
    </source>
</evidence>
<reference evidence="1 2" key="1">
    <citation type="submission" date="2013-05" db="EMBL/GenBank/DDBJ databases">
        <authorList>
            <person name="Harkins D.M."/>
            <person name="Durkin A.S."/>
            <person name="Brinkac L.M."/>
            <person name="Haft D.H."/>
            <person name="Selengut J.D."/>
            <person name="Sanka R."/>
            <person name="DePew J."/>
            <person name="Purushe J."/>
            <person name="Hartskeerl R.A."/>
            <person name="Ahmed A."/>
            <person name="van der Linden H."/>
            <person name="Goris M.G.A."/>
            <person name="Vinetz J.M."/>
            <person name="Sutton G.G."/>
            <person name="Nierman W.C."/>
            <person name="Fouts D.E."/>
        </authorList>
    </citation>
    <scope>NUCLEOTIDE SEQUENCE [LARGE SCALE GENOMIC DNA]</scope>
    <source>
        <strain evidence="1 2">10</strain>
    </source>
</reference>
<organism evidence="1 2">
    <name type="scientific">Leptospira inadai serovar Lyme str. 10</name>
    <dbReference type="NCBI Taxonomy" id="1049790"/>
    <lineage>
        <taxon>Bacteria</taxon>
        <taxon>Pseudomonadati</taxon>
        <taxon>Spirochaetota</taxon>
        <taxon>Spirochaetia</taxon>
        <taxon>Leptospirales</taxon>
        <taxon>Leptospiraceae</taxon>
        <taxon>Leptospira</taxon>
    </lineage>
</organism>
<gene>
    <name evidence="1" type="ORF">LEP1GSC047_1265</name>
</gene>
<dbReference type="EMBL" id="AHMM02000025">
    <property type="protein sequence ID" value="EQA34851.1"/>
    <property type="molecule type" value="Genomic_DNA"/>
</dbReference>
<name>V6H7W9_9LEPT</name>
<proteinExistence type="predicted"/>